<dbReference type="SMART" id="SM00089">
    <property type="entry name" value="PKD"/>
    <property type="match status" value="2"/>
</dbReference>
<dbReference type="InterPro" id="IPR045829">
    <property type="entry name" value="PKD_6"/>
</dbReference>
<accession>A0A212T2S2</accession>
<reference evidence="4" key="1">
    <citation type="submission" date="2017-06" db="EMBL/GenBank/DDBJ databases">
        <authorList>
            <person name="Varghese N."/>
            <person name="Submissions S."/>
        </authorList>
    </citation>
    <scope>NUCLEOTIDE SEQUENCE [LARGE SCALE GENOMIC DNA]</scope>
    <source>
        <strain evidence="4">DSM 11116</strain>
    </source>
</reference>
<evidence type="ECO:0000313" key="3">
    <source>
        <dbReference type="EMBL" id="SNC60348.1"/>
    </source>
</evidence>
<feature type="signal peptide" evidence="1">
    <location>
        <begin position="1"/>
        <end position="25"/>
    </location>
</feature>
<feature type="domain" description="PKD/Chitinase" evidence="2">
    <location>
        <begin position="530"/>
        <end position="599"/>
    </location>
</feature>
<dbReference type="Gene3D" id="2.60.40.10">
    <property type="entry name" value="Immunoglobulins"/>
    <property type="match status" value="4"/>
</dbReference>
<dbReference type="Proteomes" id="UP000198131">
    <property type="component" value="Unassembled WGS sequence"/>
</dbReference>
<keyword evidence="1" id="KW-0732">Signal</keyword>
<evidence type="ECO:0000259" key="2">
    <source>
        <dbReference type="SMART" id="SM00089"/>
    </source>
</evidence>
<dbReference type="EMBL" id="FYEW01000001">
    <property type="protein sequence ID" value="SNC60348.1"/>
    <property type="molecule type" value="Genomic_DNA"/>
</dbReference>
<feature type="chain" id="PRO_5011294555" evidence="1">
    <location>
        <begin position="26"/>
        <end position="1377"/>
    </location>
</feature>
<dbReference type="NCBIfam" id="TIGR04131">
    <property type="entry name" value="Bac_Flav_CTERM"/>
    <property type="match status" value="1"/>
</dbReference>
<dbReference type="Pfam" id="PF19408">
    <property type="entry name" value="PKD_6"/>
    <property type="match status" value="2"/>
</dbReference>
<name>A0A212T2S2_9BACT</name>
<evidence type="ECO:0000313" key="4">
    <source>
        <dbReference type="Proteomes" id="UP000198131"/>
    </source>
</evidence>
<keyword evidence="4" id="KW-1185">Reference proteome</keyword>
<evidence type="ECO:0000256" key="1">
    <source>
        <dbReference type="SAM" id="SignalP"/>
    </source>
</evidence>
<organism evidence="3 4">
    <name type="scientific">Hymenobacter gelipurpurascens</name>
    <dbReference type="NCBI Taxonomy" id="89968"/>
    <lineage>
        <taxon>Bacteria</taxon>
        <taxon>Pseudomonadati</taxon>
        <taxon>Bacteroidota</taxon>
        <taxon>Cytophagia</taxon>
        <taxon>Cytophagales</taxon>
        <taxon>Hymenobacteraceae</taxon>
        <taxon>Hymenobacter</taxon>
    </lineage>
</organism>
<dbReference type="InterPro" id="IPR022409">
    <property type="entry name" value="PKD/Chitinase_dom"/>
</dbReference>
<dbReference type="InterPro" id="IPR013783">
    <property type="entry name" value="Ig-like_fold"/>
</dbReference>
<dbReference type="InterPro" id="IPR026341">
    <property type="entry name" value="T9SS_type_B"/>
</dbReference>
<dbReference type="Pfam" id="PF13585">
    <property type="entry name" value="CHU_C"/>
    <property type="match status" value="1"/>
</dbReference>
<proteinExistence type="predicted"/>
<protein>
    <submittedName>
        <fullName evidence="3">Gliding motility-associated C-terminal domain-containing protein</fullName>
    </submittedName>
</protein>
<sequence>MRTALLRSCLLFLLWCVLGALPAAASHLVGGEMSYKYLGADGPSSAPFRYRVTVLIYVNADPITSQVPDGRPRIDVGFYNKSQNGALISRISLPLISSPIVTPAQPSSCTTPGTQSLIVRLCRYETVVNLPVSFDGYYAVYSDGTRNAGISNLLNSDQYAQLIYAEMAPPLLPNSSPTFSDTAVAVICQGDTSILVNNAVDPDGDRLIYSFSRPYGPQQVGGGAILPNSFTGNPTPVPYNTGYSLTAPFGPGPGSYAYLNASNGLSRYAAPRLGAYVVAVEVKEYRTINGAEVLIGATRRDIQLVVRTCPANNSPVISASSSQSSSSRVFTVEEGQPVSFNLTATDVDGNPINLKANSVLLDGAGGFDASFGGNPGAVVPGNPTGSATLQGTGGRVSGQFVFNSRCGNARATPYDVVVTATDITCGAKSVADIYQIYVTKASGPTGITGEAVICDRAQASTYTATGPTAGSYRWTVRGGTIQGANTGSSVQVLWNTAGTGQVVLRGVSAYGCDTDSVTRTVDVRQAGALSVTPTVTICPGNSTTLTATGGVAYTWTGGGQTFTGASITVSPPQTTTYTVTTTDGVCTTSRQTTVIVGPGASPFAGNDQSVCPGGVVSLGATDVPGFTYRWSPAVGLSSTTSAQPTFTAPASAAPGQVYTFTLTATTPQGCTGTATVRITINPPAVANAGPDQTVCDGQRLTLGTPALPGYTYQWTPATGLGNTSSAQPVLTASNRTQAPVTLTYTLTASSAQTCAATSTVRITINPRPEADTIQGSASVCPTVQGVAYSIRNPRGTAYQWIVTGGRIASGQGTSAITVNWDGPTTSATVQAYRLNAQGCSSDTTTFPVRVNQQLITQKPTGPLQVCMSDGPFTYQTLYTNGSTYAWQIVGGTQVSTNQASVQVNWTRTGIVKLVVTESSNPAGGRCFGQSDTLYVNVLPAPATNLAIAGPDRGCAGTGNLTFSLPGAATSTYVFALNGTTLTGTGNTVTLPTPAASTVPYTLTIKETNANGCAGVAYTKTFLIVPPLAITGPPSYCPEARTGLAYTATGQANGTYQWTILGGTIISGQGTNAVVVDIPAGATNVTLSVTETTSTSCAATLTIRPDNATIALNTASVELTDDRKITLALNVPNNTGNTNRVQILRRDAGSTGAYAVIGNAANTATTFTDNTVDADAKAYQYRINLTNACGTLLNSQEHTTILTKATATQSNGGRNVGQAQISWTAYQGFVVKEYRVLRAVDNGTAELIATVPATTLQYSLASSTAGFNQCFRVQAVSTEATPRISSSNNACVAYENPLAFYNIITPNGDGKNDVLTIDNVALYPNNSLTIFNRWGKQVYATTNYRNTYGGQDQGAGMYYYLFKLQDGTSYKGWFEITR</sequence>
<feature type="domain" description="PKD/Chitinase" evidence="2">
    <location>
        <begin position="605"/>
        <end position="683"/>
    </location>
</feature>
<gene>
    <name evidence="3" type="ORF">SAMN06265337_0239</name>
</gene>